<keyword evidence="2" id="KW-1185">Reference proteome</keyword>
<dbReference type="Proteomes" id="UP000646776">
    <property type="component" value="Unassembled WGS sequence"/>
</dbReference>
<gene>
    <name evidence="1" type="ORF">GCM10010226_17770</name>
</gene>
<reference evidence="1" key="1">
    <citation type="journal article" date="2014" name="Int. J. Syst. Evol. Microbiol.">
        <title>Complete genome sequence of Corynebacterium casei LMG S-19264T (=DSM 44701T), isolated from a smear-ripened cheese.</title>
        <authorList>
            <consortium name="US DOE Joint Genome Institute (JGI-PGF)"/>
            <person name="Walter F."/>
            <person name="Albersmeier A."/>
            <person name="Kalinowski J."/>
            <person name="Ruckert C."/>
        </authorList>
    </citation>
    <scope>NUCLEOTIDE SEQUENCE</scope>
    <source>
        <strain evidence="1">JCM 4125</strain>
    </source>
</reference>
<proteinExistence type="predicted"/>
<accession>A0A918H724</accession>
<dbReference type="EMBL" id="BMSA01000003">
    <property type="protein sequence ID" value="GGT41727.1"/>
    <property type="molecule type" value="Genomic_DNA"/>
</dbReference>
<name>A0A918H724_9ACTN</name>
<comment type="caution">
    <text evidence="1">The sequence shown here is derived from an EMBL/GenBank/DDBJ whole genome shotgun (WGS) entry which is preliminary data.</text>
</comment>
<organism evidence="1 2">
    <name type="scientific">Streptomyces phaeofaciens</name>
    <dbReference type="NCBI Taxonomy" id="68254"/>
    <lineage>
        <taxon>Bacteria</taxon>
        <taxon>Bacillati</taxon>
        <taxon>Actinomycetota</taxon>
        <taxon>Actinomycetes</taxon>
        <taxon>Kitasatosporales</taxon>
        <taxon>Streptomycetaceae</taxon>
        <taxon>Streptomyces</taxon>
    </lineage>
</organism>
<reference evidence="1" key="2">
    <citation type="submission" date="2020-09" db="EMBL/GenBank/DDBJ databases">
        <authorList>
            <person name="Sun Q."/>
            <person name="Ohkuma M."/>
        </authorList>
    </citation>
    <scope>NUCLEOTIDE SEQUENCE</scope>
    <source>
        <strain evidence="1">JCM 4125</strain>
    </source>
</reference>
<sequence>MGGERLGVRPRTPHPARGEGALRFLEQVLEEEFFEWLCHHRGSVLSNDTRRGAHRGAVRAVPCGEWGVGESRAEGQPAAAAWLAA</sequence>
<protein>
    <submittedName>
        <fullName evidence="1">Uncharacterized protein</fullName>
    </submittedName>
</protein>
<dbReference type="AlphaFoldDB" id="A0A918H724"/>
<evidence type="ECO:0000313" key="2">
    <source>
        <dbReference type="Proteomes" id="UP000646776"/>
    </source>
</evidence>
<evidence type="ECO:0000313" key="1">
    <source>
        <dbReference type="EMBL" id="GGT41727.1"/>
    </source>
</evidence>